<dbReference type="RefSeq" id="WP_157390881.1">
    <property type="nucleotide sequence ID" value="NZ_WRPP01000006.1"/>
</dbReference>
<protein>
    <submittedName>
        <fullName evidence="14">DUF1211 domain-containing protein</fullName>
    </submittedName>
</protein>
<evidence type="ECO:0000256" key="8">
    <source>
        <dbReference type="ARBA" id="ARBA00022989"/>
    </source>
</evidence>
<evidence type="ECO:0000256" key="7">
    <source>
        <dbReference type="ARBA" id="ARBA00022958"/>
    </source>
</evidence>
<evidence type="ECO:0000256" key="2">
    <source>
        <dbReference type="ARBA" id="ARBA00006920"/>
    </source>
</evidence>
<organism evidence="14 15">
    <name type="scientific">Nocardia terrae</name>
    <dbReference type="NCBI Taxonomy" id="2675851"/>
    <lineage>
        <taxon>Bacteria</taxon>
        <taxon>Bacillati</taxon>
        <taxon>Actinomycetota</taxon>
        <taxon>Actinomycetes</taxon>
        <taxon>Mycobacteriales</taxon>
        <taxon>Nocardiaceae</taxon>
        <taxon>Nocardia</taxon>
    </lineage>
</organism>
<dbReference type="Pfam" id="PF06736">
    <property type="entry name" value="TMEM175"/>
    <property type="match status" value="1"/>
</dbReference>
<evidence type="ECO:0000256" key="6">
    <source>
        <dbReference type="ARBA" id="ARBA00022826"/>
    </source>
</evidence>
<keyword evidence="10 13" id="KW-0472">Membrane</keyword>
<keyword evidence="8 13" id="KW-1133">Transmembrane helix</keyword>
<evidence type="ECO:0000256" key="13">
    <source>
        <dbReference type="SAM" id="Phobius"/>
    </source>
</evidence>
<evidence type="ECO:0000313" key="14">
    <source>
        <dbReference type="EMBL" id="MVU81273.1"/>
    </source>
</evidence>
<evidence type="ECO:0000256" key="9">
    <source>
        <dbReference type="ARBA" id="ARBA00023065"/>
    </source>
</evidence>
<keyword evidence="3" id="KW-0813">Transport</keyword>
<feature type="transmembrane region" description="Helical" evidence="13">
    <location>
        <begin position="20"/>
        <end position="38"/>
    </location>
</feature>
<dbReference type="GO" id="GO:0016020">
    <property type="term" value="C:membrane"/>
    <property type="evidence" value="ECO:0007669"/>
    <property type="project" value="UniProtKB-SubCell"/>
</dbReference>
<comment type="caution">
    <text evidence="14">The sequence shown here is derived from an EMBL/GenBank/DDBJ whole genome shotgun (WGS) entry which is preliminary data.</text>
</comment>
<keyword evidence="11" id="KW-0407">Ion channel</keyword>
<evidence type="ECO:0000256" key="11">
    <source>
        <dbReference type="ARBA" id="ARBA00023303"/>
    </source>
</evidence>
<dbReference type="Proteomes" id="UP000466794">
    <property type="component" value="Unassembled WGS sequence"/>
</dbReference>
<sequence length="222" mass="24853">MSESSVPKSTLTGTARVEAFSDGVMAIAITLLILNIQVPEHEPGHLLRSLGHIWPAYLAYLASFMTIGVVWMNHHTFFGRLRRIDHVLRWWNLMLLLGVSLVPFPTIVVADALAHGSHRDAVVAVALYGIVGVIMTLPWAPMWWQLERRPEMLKAGLGPDYARRERWRAWPGLLVYAMTIGIGFLSPIIALVLFLLVSTFYGVNNKGWSSPSDPDPDEQDED</sequence>
<dbReference type="InterPro" id="IPR010617">
    <property type="entry name" value="TMEM175-like"/>
</dbReference>
<dbReference type="AlphaFoldDB" id="A0A7K1V3R4"/>
<keyword evidence="4" id="KW-0633">Potassium transport</keyword>
<feature type="transmembrane region" description="Helical" evidence="13">
    <location>
        <begin position="173"/>
        <end position="201"/>
    </location>
</feature>
<dbReference type="PANTHER" id="PTHR31462:SF5">
    <property type="entry name" value="ENDOSOMAL_LYSOSOMAL PROTON CHANNEL TMEM175"/>
    <property type="match status" value="1"/>
</dbReference>
<evidence type="ECO:0000256" key="10">
    <source>
        <dbReference type="ARBA" id="ARBA00023136"/>
    </source>
</evidence>
<feature type="transmembrane region" description="Helical" evidence="13">
    <location>
        <begin position="122"/>
        <end position="144"/>
    </location>
</feature>
<dbReference type="EMBL" id="WRPP01000006">
    <property type="protein sequence ID" value="MVU81273.1"/>
    <property type="molecule type" value="Genomic_DNA"/>
</dbReference>
<comment type="similarity">
    <text evidence="2">Belongs to the TMEM175 family.</text>
</comment>
<dbReference type="PANTHER" id="PTHR31462">
    <property type="entry name" value="ENDOSOMAL/LYSOSOMAL POTASSIUM CHANNEL TMEM175"/>
    <property type="match status" value="1"/>
</dbReference>
<evidence type="ECO:0000256" key="1">
    <source>
        <dbReference type="ARBA" id="ARBA00004141"/>
    </source>
</evidence>
<feature type="transmembrane region" description="Helical" evidence="13">
    <location>
        <begin position="90"/>
        <end position="110"/>
    </location>
</feature>
<evidence type="ECO:0000256" key="3">
    <source>
        <dbReference type="ARBA" id="ARBA00022448"/>
    </source>
</evidence>
<evidence type="ECO:0000256" key="5">
    <source>
        <dbReference type="ARBA" id="ARBA00022692"/>
    </source>
</evidence>
<evidence type="ECO:0000313" key="15">
    <source>
        <dbReference type="Proteomes" id="UP000466794"/>
    </source>
</evidence>
<keyword evidence="5 13" id="KW-0812">Transmembrane</keyword>
<evidence type="ECO:0000256" key="12">
    <source>
        <dbReference type="ARBA" id="ARBA00034430"/>
    </source>
</evidence>
<keyword evidence="7" id="KW-0630">Potassium</keyword>
<reference evidence="14 15" key="1">
    <citation type="submission" date="2019-12" db="EMBL/GenBank/DDBJ databases">
        <title>Nocardia sp. nov. ET3-3 isolated from soil.</title>
        <authorList>
            <person name="Kanchanasin P."/>
            <person name="Tanasupawat S."/>
            <person name="Yuki M."/>
            <person name="Kudo T."/>
        </authorList>
    </citation>
    <scope>NUCLEOTIDE SEQUENCE [LARGE SCALE GENOMIC DNA]</scope>
    <source>
        <strain evidence="14 15">ET3-3</strain>
    </source>
</reference>
<feature type="transmembrane region" description="Helical" evidence="13">
    <location>
        <begin position="58"/>
        <end position="78"/>
    </location>
</feature>
<keyword evidence="6" id="KW-0631">Potassium channel</keyword>
<accession>A0A7K1V3R4</accession>
<dbReference type="GO" id="GO:0015252">
    <property type="term" value="F:proton channel activity"/>
    <property type="evidence" value="ECO:0007669"/>
    <property type="project" value="InterPro"/>
</dbReference>
<evidence type="ECO:0000256" key="4">
    <source>
        <dbReference type="ARBA" id="ARBA00022538"/>
    </source>
</evidence>
<proteinExistence type="inferred from homology"/>
<dbReference type="GO" id="GO:0005267">
    <property type="term" value="F:potassium channel activity"/>
    <property type="evidence" value="ECO:0007669"/>
    <property type="project" value="UniProtKB-KW"/>
</dbReference>
<keyword evidence="15" id="KW-1185">Reference proteome</keyword>
<comment type="catalytic activity">
    <reaction evidence="12">
        <text>K(+)(in) = K(+)(out)</text>
        <dbReference type="Rhea" id="RHEA:29463"/>
        <dbReference type="ChEBI" id="CHEBI:29103"/>
    </reaction>
</comment>
<name>A0A7K1V3R4_9NOCA</name>
<gene>
    <name evidence="14" type="ORF">GPX89_29030</name>
</gene>
<keyword evidence="9" id="KW-0406">Ion transport</keyword>
<comment type="subcellular location">
    <subcellularLocation>
        <location evidence="1">Membrane</location>
        <topology evidence="1">Multi-pass membrane protein</topology>
    </subcellularLocation>
</comment>